<dbReference type="EMBL" id="BGPR01003096">
    <property type="protein sequence ID" value="GBM83618.1"/>
    <property type="molecule type" value="Genomic_DNA"/>
</dbReference>
<dbReference type="Proteomes" id="UP000499080">
    <property type="component" value="Unassembled WGS sequence"/>
</dbReference>
<name>A0A4Y2J1M3_ARAVE</name>
<evidence type="ECO:0000313" key="2">
    <source>
        <dbReference type="Proteomes" id="UP000499080"/>
    </source>
</evidence>
<gene>
    <name evidence="1" type="ORF">AVEN_260295_1</name>
</gene>
<proteinExistence type="predicted"/>
<evidence type="ECO:0000313" key="1">
    <source>
        <dbReference type="EMBL" id="GBM83618.1"/>
    </source>
</evidence>
<accession>A0A4Y2J1M3</accession>
<protein>
    <submittedName>
        <fullName evidence="1">Uncharacterized protein</fullName>
    </submittedName>
</protein>
<organism evidence="1 2">
    <name type="scientific">Araneus ventricosus</name>
    <name type="common">Orbweaver spider</name>
    <name type="synonym">Epeira ventricosa</name>
    <dbReference type="NCBI Taxonomy" id="182803"/>
    <lineage>
        <taxon>Eukaryota</taxon>
        <taxon>Metazoa</taxon>
        <taxon>Ecdysozoa</taxon>
        <taxon>Arthropoda</taxon>
        <taxon>Chelicerata</taxon>
        <taxon>Arachnida</taxon>
        <taxon>Araneae</taxon>
        <taxon>Araneomorphae</taxon>
        <taxon>Entelegynae</taxon>
        <taxon>Araneoidea</taxon>
        <taxon>Araneidae</taxon>
        <taxon>Araneus</taxon>
    </lineage>
</organism>
<dbReference type="AlphaFoldDB" id="A0A4Y2J1M3"/>
<reference evidence="1 2" key="1">
    <citation type="journal article" date="2019" name="Sci. Rep.">
        <title>Orb-weaving spider Araneus ventricosus genome elucidates the spidroin gene catalogue.</title>
        <authorList>
            <person name="Kono N."/>
            <person name="Nakamura H."/>
            <person name="Ohtoshi R."/>
            <person name="Moran D.A.P."/>
            <person name="Shinohara A."/>
            <person name="Yoshida Y."/>
            <person name="Fujiwara M."/>
            <person name="Mori M."/>
            <person name="Tomita M."/>
            <person name="Arakawa K."/>
        </authorList>
    </citation>
    <scope>NUCLEOTIDE SEQUENCE [LARGE SCALE GENOMIC DNA]</scope>
</reference>
<keyword evidence="2" id="KW-1185">Reference proteome</keyword>
<comment type="caution">
    <text evidence="1">The sequence shown here is derived from an EMBL/GenBank/DDBJ whole genome shotgun (WGS) entry which is preliminary data.</text>
</comment>
<sequence>METRHGNVENKDRQKQKCCKVLEEADVRSSDALGRVYIVHPIHRRISKKLDLSLSFQLNTNFTCGDPMILLYELIHSRNRGTVGHNVLLPRARQVLDVYPPHNPDTTGIWLPLSSYDKFVKYSTLLREEIE</sequence>